<dbReference type="Pfam" id="PF13439">
    <property type="entry name" value="Glyco_transf_4"/>
    <property type="match status" value="1"/>
</dbReference>
<evidence type="ECO:0000259" key="4">
    <source>
        <dbReference type="Pfam" id="PF00534"/>
    </source>
</evidence>
<comment type="caution">
    <text evidence="6">The sequence shown here is derived from an EMBL/GenBank/DDBJ whole genome shotgun (WGS) entry which is preliminary data.</text>
</comment>
<dbReference type="RefSeq" id="WP_301143505.1">
    <property type="nucleotide sequence ID" value="NZ_JAUHQA010000001.1"/>
</dbReference>
<dbReference type="InterPro" id="IPR001296">
    <property type="entry name" value="Glyco_trans_1"/>
</dbReference>
<evidence type="ECO:0000313" key="7">
    <source>
        <dbReference type="Proteomes" id="UP001172708"/>
    </source>
</evidence>
<protein>
    <recommendedName>
        <fullName evidence="1">D-inositol 3-phosphate glycosyltransferase</fullName>
    </recommendedName>
</protein>
<evidence type="ECO:0000259" key="5">
    <source>
        <dbReference type="Pfam" id="PF13439"/>
    </source>
</evidence>
<sequence length="340" mass="35334">MTARTLVHVVCTDAFAGVERHVLSTAVHQARHGHQVVVVGGSRSHLEPALEQAGAGWLPGSTLVEAWRSLRSLTGPQLLVTHMTAADALGGWWSLRTGAPVVSIRHFAAPRGGRPVTRALLRPLARRIRSQIAVSHYVADAIGAPSTVVHTGVAPSMTPSSPRENVALIVQRLEPEKDTATALRAWAQSGPPAGWTLLVAGDGSERAALERLAAPEPSVTFLGAIDNVPALMDRASLLLAPTPREGLGIAVLEAMAHGVAVVATDAGGHRETVGSVAGAALFPPGDSSSAALLIAELAAEAERRESYGDALARRQRDAFDRDVQTSALTRAILAAGGAHG</sequence>
<reference evidence="6" key="1">
    <citation type="submission" date="2023-06" db="EMBL/GenBank/DDBJ databases">
        <title>Egi l300058.</title>
        <authorList>
            <person name="Gao L."/>
            <person name="Fang B.-Z."/>
            <person name="Li W.-J."/>
        </authorList>
    </citation>
    <scope>NUCLEOTIDE SEQUENCE</scope>
    <source>
        <strain evidence="6">EGI L300058</strain>
    </source>
</reference>
<dbReference type="Pfam" id="PF00534">
    <property type="entry name" value="Glycos_transf_1"/>
    <property type="match status" value="1"/>
</dbReference>
<dbReference type="SUPFAM" id="SSF53756">
    <property type="entry name" value="UDP-Glycosyltransferase/glycogen phosphorylase"/>
    <property type="match status" value="1"/>
</dbReference>
<accession>A0ABT8GK03</accession>
<keyword evidence="3 6" id="KW-0808">Transferase</keyword>
<organism evidence="6 7">
    <name type="scientific">Demequina muriae</name>
    <dbReference type="NCBI Taxonomy" id="3051664"/>
    <lineage>
        <taxon>Bacteria</taxon>
        <taxon>Bacillati</taxon>
        <taxon>Actinomycetota</taxon>
        <taxon>Actinomycetes</taxon>
        <taxon>Micrococcales</taxon>
        <taxon>Demequinaceae</taxon>
        <taxon>Demequina</taxon>
    </lineage>
</organism>
<feature type="domain" description="Glycosyltransferase subfamily 4-like N-terminal" evidence="5">
    <location>
        <begin position="17"/>
        <end position="153"/>
    </location>
</feature>
<evidence type="ECO:0000313" key="6">
    <source>
        <dbReference type="EMBL" id="MDN4481763.1"/>
    </source>
</evidence>
<dbReference type="CDD" id="cd03801">
    <property type="entry name" value="GT4_PimA-like"/>
    <property type="match status" value="1"/>
</dbReference>
<proteinExistence type="predicted"/>
<dbReference type="InterPro" id="IPR028098">
    <property type="entry name" value="Glyco_trans_4-like_N"/>
</dbReference>
<keyword evidence="2 6" id="KW-0328">Glycosyltransferase</keyword>
<dbReference type="PANTHER" id="PTHR45947">
    <property type="entry name" value="SULFOQUINOVOSYL TRANSFERASE SQD2"/>
    <property type="match status" value="1"/>
</dbReference>
<dbReference type="Proteomes" id="UP001172708">
    <property type="component" value="Unassembled WGS sequence"/>
</dbReference>
<keyword evidence="7" id="KW-1185">Reference proteome</keyword>
<feature type="domain" description="Glycosyl transferase family 1" evidence="4">
    <location>
        <begin position="162"/>
        <end position="309"/>
    </location>
</feature>
<evidence type="ECO:0000256" key="2">
    <source>
        <dbReference type="ARBA" id="ARBA00022676"/>
    </source>
</evidence>
<dbReference type="Gene3D" id="3.40.50.2000">
    <property type="entry name" value="Glycogen Phosphorylase B"/>
    <property type="match status" value="2"/>
</dbReference>
<evidence type="ECO:0000256" key="3">
    <source>
        <dbReference type="ARBA" id="ARBA00022679"/>
    </source>
</evidence>
<gene>
    <name evidence="6" type="ORF">QQX02_12605</name>
</gene>
<dbReference type="GO" id="GO:0016757">
    <property type="term" value="F:glycosyltransferase activity"/>
    <property type="evidence" value="ECO:0007669"/>
    <property type="project" value="UniProtKB-KW"/>
</dbReference>
<dbReference type="PANTHER" id="PTHR45947:SF3">
    <property type="entry name" value="SULFOQUINOVOSYL TRANSFERASE SQD2"/>
    <property type="match status" value="1"/>
</dbReference>
<dbReference type="InterPro" id="IPR050194">
    <property type="entry name" value="Glycosyltransferase_grp1"/>
</dbReference>
<evidence type="ECO:0000256" key="1">
    <source>
        <dbReference type="ARBA" id="ARBA00021292"/>
    </source>
</evidence>
<dbReference type="EMBL" id="JAUHQA010000001">
    <property type="protein sequence ID" value="MDN4481763.1"/>
    <property type="molecule type" value="Genomic_DNA"/>
</dbReference>
<name>A0ABT8GK03_9MICO</name>